<keyword evidence="13" id="KW-1185">Reference proteome</keyword>
<evidence type="ECO:0000259" key="11">
    <source>
        <dbReference type="PROSITE" id="PS51753"/>
    </source>
</evidence>
<dbReference type="Pfam" id="PF16591">
    <property type="entry name" value="HBM"/>
    <property type="match status" value="1"/>
</dbReference>
<dbReference type="GO" id="GO:0007165">
    <property type="term" value="P:signal transduction"/>
    <property type="evidence" value="ECO:0007669"/>
    <property type="project" value="UniProtKB-KW"/>
</dbReference>
<dbReference type="SMART" id="SM00304">
    <property type="entry name" value="HAMP"/>
    <property type="match status" value="1"/>
</dbReference>
<dbReference type="SMART" id="SM00283">
    <property type="entry name" value="MA"/>
    <property type="match status" value="1"/>
</dbReference>
<feature type="domain" description="HBM" evidence="11">
    <location>
        <begin position="44"/>
        <end position="283"/>
    </location>
</feature>
<comment type="subcellular location">
    <subcellularLocation>
        <location evidence="1">Cell inner membrane</location>
        <topology evidence="1">Multi-pass membrane protein</topology>
    </subcellularLocation>
</comment>
<gene>
    <name evidence="12" type="ORF">APZ00_23375</name>
</gene>
<evidence type="ECO:0000256" key="3">
    <source>
        <dbReference type="ARBA" id="ARBA00023224"/>
    </source>
</evidence>
<feature type="coiled-coil region" evidence="6">
    <location>
        <begin position="368"/>
        <end position="399"/>
    </location>
</feature>
<dbReference type="PANTHER" id="PTHR32089">
    <property type="entry name" value="METHYL-ACCEPTING CHEMOTAXIS PROTEIN MCPB"/>
    <property type="match status" value="1"/>
</dbReference>
<dbReference type="CDD" id="cd06225">
    <property type="entry name" value="HAMP"/>
    <property type="match status" value="1"/>
</dbReference>
<dbReference type="InterPro" id="IPR000727">
    <property type="entry name" value="T_SNARE_dom"/>
</dbReference>
<feature type="domain" description="T-SNARE coiled-coil homology" evidence="9">
    <location>
        <begin position="563"/>
        <end position="625"/>
    </location>
</feature>
<feature type="domain" description="Methyl-accepting transducer" evidence="8">
    <location>
        <begin position="411"/>
        <end position="647"/>
    </location>
</feature>
<accession>A0A0U3PZ95</accession>
<dbReference type="EMBL" id="CP013068">
    <property type="protein sequence ID" value="ALV29620.1"/>
    <property type="molecule type" value="Genomic_DNA"/>
</dbReference>
<keyword evidence="2" id="KW-1003">Cell membrane</keyword>
<dbReference type="Gene3D" id="1.20.1440.210">
    <property type="match status" value="1"/>
</dbReference>
<keyword evidence="7" id="KW-1133">Transmembrane helix</keyword>
<dbReference type="InterPro" id="IPR003660">
    <property type="entry name" value="HAMP_dom"/>
</dbReference>
<feature type="domain" description="HAMP" evidence="10">
    <location>
        <begin position="317"/>
        <end position="370"/>
    </location>
</feature>
<keyword evidence="7" id="KW-0812">Transmembrane</keyword>
<dbReference type="RefSeq" id="WP_058900385.1">
    <property type="nucleotide sequence ID" value="NZ_CP013068.1"/>
</dbReference>
<dbReference type="AlphaFoldDB" id="A0A0U3PZ95"/>
<dbReference type="Pfam" id="PF00015">
    <property type="entry name" value="MCPsignal"/>
    <property type="match status" value="1"/>
</dbReference>
<dbReference type="eggNOG" id="COG0840">
    <property type="taxonomic scope" value="Bacteria"/>
</dbReference>
<evidence type="ECO:0000259" key="8">
    <source>
        <dbReference type="PROSITE" id="PS50111"/>
    </source>
</evidence>
<dbReference type="SUPFAM" id="SSF158472">
    <property type="entry name" value="HAMP domain-like"/>
    <property type="match status" value="1"/>
</dbReference>
<keyword evidence="7" id="KW-0472">Membrane</keyword>
<dbReference type="SMART" id="SM01358">
    <property type="entry name" value="HBM"/>
    <property type="match status" value="1"/>
</dbReference>
<evidence type="ECO:0000256" key="1">
    <source>
        <dbReference type="ARBA" id="ARBA00004429"/>
    </source>
</evidence>
<dbReference type="InterPro" id="IPR004089">
    <property type="entry name" value="MCPsignal_dom"/>
</dbReference>
<name>A0A0U3PZ95_9HYPH</name>
<dbReference type="InterPro" id="IPR032255">
    <property type="entry name" value="HBM"/>
</dbReference>
<protein>
    <recommendedName>
        <fullName evidence="14">Methyl-accepting chemotaxis protein 4</fullName>
    </recommendedName>
</protein>
<dbReference type="GO" id="GO:0005886">
    <property type="term" value="C:plasma membrane"/>
    <property type="evidence" value="ECO:0007669"/>
    <property type="project" value="UniProtKB-SubCell"/>
</dbReference>
<dbReference type="KEGG" id="pphr:APZ00_23375"/>
<dbReference type="PANTHER" id="PTHR32089:SF112">
    <property type="entry name" value="LYSOZYME-LIKE PROTEIN-RELATED"/>
    <property type="match status" value="1"/>
</dbReference>
<dbReference type="PROSITE" id="PS50192">
    <property type="entry name" value="T_SNARE"/>
    <property type="match status" value="1"/>
</dbReference>
<reference evidence="12 13" key="1">
    <citation type="submission" date="2015-10" db="EMBL/GenBank/DDBJ databases">
        <title>The world's first case of liver abscess caused by Pannonibacter phragmitetus.</title>
        <authorList>
            <person name="Ming D."/>
            <person name="Wang M."/>
            <person name="Zhou Y."/>
            <person name="Jiang T."/>
            <person name="Hu S."/>
        </authorList>
    </citation>
    <scope>NUCLEOTIDE SEQUENCE [LARGE SCALE GENOMIC DNA]</scope>
    <source>
        <strain evidence="12 13">31801</strain>
    </source>
</reference>
<dbReference type="STRING" id="121719.APZ00_23375"/>
<dbReference type="Gene3D" id="6.10.340.10">
    <property type="match status" value="1"/>
</dbReference>
<dbReference type="PROSITE" id="PS50885">
    <property type="entry name" value="HAMP"/>
    <property type="match status" value="1"/>
</dbReference>
<comment type="similarity">
    <text evidence="4">Belongs to the methyl-accepting chemotaxis (MCP) protein family.</text>
</comment>
<evidence type="ECO:0000256" key="5">
    <source>
        <dbReference type="PROSITE-ProRule" id="PRU00284"/>
    </source>
</evidence>
<keyword evidence="3 5" id="KW-0807">Transducer</keyword>
<dbReference type="Proteomes" id="UP000064921">
    <property type="component" value="Chromosome"/>
</dbReference>
<evidence type="ECO:0000256" key="6">
    <source>
        <dbReference type="SAM" id="Coils"/>
    </source>
</evidence>
<keyword evidence="2" id="KW-0997">Cell inner membrane</keyword>
<proteinExistence type="inferred from homology"/>
<organism evidence="12 13">
    <name type="scientific">Pannonibacter phragmitetus</name>
    <dbReference type="NCBI Taxonomy" id="121719"/>
    <lineage>
        <taxon>Bacteria</taxon>
        <taxon>Pseudomonadati</taxon>
        <taxon>Pseudomonadota</taxon>
        <taxon>Alphaproteobacteria</taxon>
        <taxon>Hyphomicrobiales</taxon>
        <taxon>Stappiaceae</taxon>
        <taxon>Pannonibacter</taxon>
    </lineage>
</organism>
<keyword evidence="6" id="KW-0175">Coiled coil</keyword>
<evidence type="ECO:0000259" key="9">
    <source>
        <dbReference type="PROSITE" id="PS50192"/>
    </source>
</evidence>
<evidence type="ECO:0000313" key="13">
    <source>
        <dbReference type="Proteomes" id="UP000064921"/>
    </source>
</evidence>
<evidence type="ECO:0000313" key="12">
    <source>
        <dbReference type="EMBL" id="ALV29620.1"/>
    </source>
</evidence>
<dbReference type="Pfam" id="PF00672">
    <property type="entry name" value="HAMP"/>
    <property type="match status" value="1"/>
</dbReference>
<dbReference type="Gene3D" id="1.10.287.950">
    <property type="entry name" value="Methyl-accepting chemotaxis protein"/>
    <property type="match status" value="1"/>
</dbReference>
<feature type="transmembrane region" description="Helical" evidence="7">
    <location>
        <begin position="298"/>
        <end position="316"/>
    </location>
</feature>
<evidence type="ECO:0008006" key="14">
    <source>
        <dbReference type="Google" id="ProtNLM"/>
    </source>
</evidence>
<dbReference type="PROSITE" id="PS50111">
    <property type="entry name" value="CHEMOTAXIS_TRANSDUC_2"/>
    <property type="match status" value="1"/>
</dbReference>
<evidence type="ECO:0000256" key="2">
    <source>
        <dbReference type="ARBA" id="ARBA00022519"/>
    </source>
</evidence>
<dbReference type="SUPFAM" id="SSF58104">
    <property type="entry name" value="Methyl-accepting chemotaxis protein (MCP) signaling domain"/>
    <property type="match status" value="1"/>
</dbReference>
<evidence type="ECO:0000256" key="4">
    <source>
        <dbReference type="ARBA" id="ARBA00029447"/>
    </source>
</evidence>
<dbReference type="PROSITE" id="PS51753">
    <property type="entry name" value="HBM"/>
    <property type="match status" value="1"/>
</dbReference>
<sequence>MFISTVRAKLFGGFGASVAALLVVSYIGYSGLQTAATYFSQFRETARQSLTGYEAQAALMEARLAILRYQLEETADSAAQVNDLIGKISSGASQIEEVFAGSPLLEELRELIQQVDAYQAAFDELRAVNEEVALSLTQVKEGGDAFRQNMAGVMHKAIEEQNYLVLETVAPAMQEFLLARIYVERYASSGNADDLSEAMDHYDEATSLLQRLQFAQKSPELNRLVAPLPAQMEDVISEASYLEIAISKAADIRENKLEMLGPLIMSGYQAAVDKLIDAQNEMGPVAEAGIENTSSTTLTLASLFTLVMAAIALFLGTSISRAINAITDCMRAIAAGDLSMKVFGAGRSDEIGEMAAAVQVFQANGIEKERLEREQAAVKEQQEAERRKLMNDLADSFERAVGGIVETVSSASREMQAAANTLSASAEQTSHQSTAVSAASEEAAVNVQTVAAATEQLAASVREIGRQAEESSTMSHRAVGDTQTASERIAFLSSASQKIGDVLSMISDIAGQTNLLALNATIEAARAGEAGKGFAVVATEVKALAEQTSRATQEISGQIAEIQAATNASVDAIQNVGDTIARLNGIAATIAAAVEEQNAAALEIARNVQQASAGTVEVSSNITGVSRAAEETGAAASEVLGSAGGLARDAETLKVEVARFIAQVRAA</sequence>
<evidence type="ECO:0000256" key="7">
    <source>
        <dbReference type="SAM" id="Phobius"/>
    </source>
</evidence>
<evidence type="ECO:0000259" key="10">
    <source>
        <dbReference type="PROSITE" id="PS50885"/>
    </source>
</evidence>